<dbReference type="AlphaFoldDB" id="A0A447TQS2"/>
<evidence type="ECO:0000313" key="1">
    <source>
        <dbReference type="EMBL" id="VEB51751.1"/>
    </source>
</evidence>
<proteinExistence type="predicted"/>
<sequence>MVAIPAYRAADVQQQPWHIEHGGGNFVGNHFSGMEVARIQAQRGSDGWWRSPM</sequence>
<organism evidence="1 2">
    <name type="scientific">Salmonella enterica I</name>
    <dbReference type="NCBI Taxonomy" id="59201"/>
    <lineage>
        <taxon>Bacteria</taxon>
        <taxon>Pseudomonadati</taxon>
        <taxon>Pseudomonadota</taxon>
        <taxon>Gammaproteobacteria</taxon>
        <taxon>Enterobacterales</taxon>
        <taxon>Enterobacteriaceae</taxon>
        <taxon>Salmonella</taxon>
    </lineage>
</organism>
<reference evidence="1 2" key="1">
    <citation type="submission" date="2018-12" db="EMBL/GenBank/DDBJ databases">
        <authorList>
            <consortium name="Pathogen Informatics"/>
        </authorList>
    </citation>
    <scope>NUCLEOTIDE SEQUENCE [LARGE SCALE GENOMIC DNA]</scope>
    <source>
        <strain evidence="1 2">NCTC6754</strain>
    </source>
</reference>
<dbReference type="EMBL" id="LR134190">
    <property type="protein sequence ID" value="VEB51751.1"/>
    <property type="molecule type" value="Genomic_DNA"/>
</dbReference>
<gene>
    <name evidence="1" type="ORF">NCTC6754_01475</name>
</gene>
<dbReference type="Proteomes" id="UP000269208">
    <property type="component" value="Chromosome"/>
</dbReference>
<name>A0A447TQS2_SALET</name>
<accession>A0A447TQS2</accession>
<evidence type="ECO:0000313" key="2">
    <source>
        <dbReference type="Proteomes" id="UP000269208"/>
    </source>
</evidence>
<protein>
    <submittedName>
        <fullName evidence="1">Uncharacterized protein</fullName>
    </submittedName>
</protein>